<reference evidence="1 2" key="1">
    <citation type="submission" date="2020-08" db="EMBL/GenBank/DDBJ databases">
        <title>Genomic Encyclopedia of Type Strains, Phase IV (KMG-IV): sequencing the most valuable type-strain genomes for metagenomic binning, comparative biology and taxonomic classification.</title>
        <authorList>
            <person name="Goeker M."/>
        </authorList>
    </citation>
    <scope>NUCLEOTIDE SEQUENCE [LARGE SCALE GENOMIC DNA]</scope>
    <source>
        <strain evidence="1 2">YC6886</strain>
    </source>
</reference>
<protein>
    <submittedName>
        <fullName evidence="1">Uncharacterized protein</fullName>
    </submittedName>
</protein>
<sequence length="65" mass="7242">MRSHRAFYHVPVASAFLLLIAARERRGDDSQPGFSDRASITARAEAKATLQREYRIVPTPKSLAS</sequence>
<accession>A0A840VBC3</accession>
<organism evidence="1 2">
    <name type="scientific">Haloferula luteola</name>
    <dbReference type="NCBI Taxonomy" id="595692"/>
    <lineage>
        <taxon>Bacteria</taxon>
        <taxon>Pseudomonadati</taxon>
        <taxon>Verrucomicrobiota</taxon>
        <taxon>Verrucomicrobiia</taxon>
        <taxon>Verrucomicrobiales</taxon>
        <taxon>Verrucomicrobiaceae</taxon>
        <taxon>Haloferula</taxon>
    </lineage>
</organism>
<proteinExistence type="predicted"/>
<gene>
    <name evidence="1" type="ORF">HNR46_001343</name>
</gene>
<dbReference type="RefSeq" id="WP_184016990.1">
    <property type="nucleotide sequence ID" value="NZ_JACHFD010000005.1"/>
</dbReference>
<dbReference type="AlphaFoldDB" id="A0A840VBC3"/>
<evidence type="ECO:0000313" key="2">
    <source>
        <dbReference type="Proteomes" id="UP000557717"/>
    </source>
</evidence>
<name>A0A840VBC3_9BACT</name>
<comment type="caution">
    <text evidence="1">The sequence shown here is derived from an EMBL/GenBank/DDBJ whole genome shotgun (WGS) entry which is preliminary data.</text>
</comment>
<evidence type="ECO:0000313" key="1">
    <source>
        <dbReference type="EMBL" id="MBB5351109.1"/>
    </source>
</evidence>
<dbReference type="Proteomes" id="UP000557717">
    <property type="component" value="Unassembled WGS sequence"/>
</dbReference>
<keyword evidence="2" id="KW-1185">Reference proteome</keyword>
<dbReference type="EMBL" id="JACHFD010000005">
    <property type="protein sequence ID" value="MBB5351109.1"/>
    <property type="molecule type" value="Genomic_DNA"/>
</dbReference>